<organism evidence="2 3">
    <name type="scientific">Arabidopsis thaliana</name>
    <name type="common">Mouse-ear cress</name>
    <dbReference type="NCBI Taxonomy" id="3702"/>
    <lineage>
        <taxon>Eukaryota</taxon>
        <taxon>Viridiplantae</taxon>
        <taxon>Streptophyta</taxon>
        <taxon>Embryophyta</taxon>
        <taxon>Tracheophyta</taxon>
        <taxon>Spermatophyta</taxon>
        <taxon>Magnoliopsida</taxon>
        <taxon>eudicotyledons</taxon>
        <taxon>Gunneridae</taxon>
        <taxon>Pentapetalae</taxon>
        <taxon>rosids</taxon>
        <taxon>malvids</taxon>
        <taxon>Brassicales</taxon>
        <taxon>Brassicaceae</taxon>
        <taxon>Camelineae</taxon>
        <taxon>Arabidopsis</taxon>
    </lineage>
</organism>
<evidence type="ECO:0000313" key="3">
    <source>
        <dbReference type="Proteomes" id="UP000516314"/>
    </source>
</evidence>
<sequence>MFMATVRSNSNHRGMPSLYSRRSGAHEMMRAKEIRVDLHEKILNHVEVSSVTKTRVAMQKFSYI</sequence>
<dbReference type="EMBL" id="LR881468">
    <property type="protein sequence ID" value="CAD5324038.1"/>
    <property type="molecule type" value="Genomic_DNA"/>
</dbReference>
<dbReference type="Proteomes" id="UP000516314">
    <property type="component" value="Chromosome 3"/>
</dbReference>
<accession>A0A7G2EQ90</accession>
<evidence type="ECO:0000256" key="1">
    <source>
        <dbReference type="SAM" id="MobiDB-lite"/>
    </source>
</evidence>
<gene>
    <name evidence="2" type="ORF">AT9943_LOCUS11955</name>
</gene>
<proteinExistence type="predicted"/>
<name>A0A7G2EQ90_ARATH</name>
<dbReference type="AlphaFoldDB" id="A0A7G2EQ90"/>
<reference evidence="2 3" key="1">
    <citation type="submission" date="2020-09" db="EMBL/GenBank/DDBJ databases">
        <authorList>
            <person name="Ashkenazy H."/>
        </authorList>
    </citation>
    <scope>NUCLEOTIDE SEQUENCE [LARGE SCALE GENOMIC DNA]</scope>
    <source>
        <strain evidence="3">cv. Cdm-0</strain>
    </source>
</reference>
<feature type="region of interest" description="Disordered" evidence="1">
    <location>
        <begin position="1"/>
        <end position="23"/>
    </location>
</feature>
<protein>
    <submittedName>
        <fullName evidence="2">(thale cress) hypothetical protein</fullName>
    </submittedName>
</protein>
<evidence type="ECO:0000313" key="2">
    <source>
        <dbReference type="EMBL" id="CAD5324038.1"/>
    </source>
</evidence>
<feature type="compositionally biased region" description="Polar residues" evidence="1">
    <location>
        <begin position="1"/>
        <end position="12"/>
    </location>
</feature>